<organism evidence="2 3">
    <name type="scientific">Pseudomassariella vexata</name>
    <dbReference type="NCBI Taxonomy" id="1141098"/>
    <lineage>
        <taxon>Eukaryota</taxon>
        <taxon>Fungi</taxon>
        <taxon>Dikarya</taxon>
        <taxon>Ascomycota</taxon>
        <taxon>Pezizomycotina</taxon>
        <taxon>Sordariomycetes</taxon>
        <taxon>Xylariomycetidae</taxon>
        <taxon>Amphisphaeriales</taxon>
        <taxon>Pseudomassariaceae</taxon>
        <taxon>Pseudomassariella</taxon>
    </lineage>
</organism>
<dbReference type="GeneID" id="63775389"/>
<sequence>MSLPSPETQAKVASDAASNFVDHYYEKLNRRHKLAEFYVSASPKLTAAAITPDISINGHHVGSVAEAEALWAKQGQPTSYSVESFDAHPVNPHYVIGAPDASLSDRGDKLSIAIQVAGVVKYGKGEDGREQAFNEAFMLVPHWEAQGPKAPRGMRKWLVVSQNFRLL</sequence>
<gene>
    <name evidence="2" type="ORF">BCR38DRAFT_417804</name>
</gene>
<dbReference type="GO" id="GO:0006913">
    <property type="term" value="P:nucleocytoplasmic transport"/>
    <property type="evidence" value="ECO:0007669"/>
    <property type="project" value="InterPro"/>
</dbReference>
<proteinExistence type="predicted"/>
<protein>
    <recommendedName>
        <fullName evidence="1">NTF2 domain-containing protein</fullName>
    </recommendedName>
</protein>
<reference evidence="2 3" key="1">
    <citation type="submission" date="2016-07" db="EMBL/GenBank/DDBJ databases">
        <title>Pervasive Adenine N6-methylation of Active Genes in Fungi.</title>
        <authorList>
            <consortium name="DOE Joint Genome Institute"/>
            <person name="Mondo S.J."/>
            <person name="Dannebaum R.O."/>
            <person name="Kuo R.C."/>
            <person name="Labutti K."/>
            <person name="Haridas S."/>
            <person name="Kuo A."/>
            <person name="Salamov A."/>
            <person name="Ahrendt S.R."/>
            <person name="Lipzen A."/>
            <person name="Sullivan W."/>
            <person name="Andreopoulos W.B."/>
            <person name="Clum A."/>
            <person name="Lindquist E."/>
            <person name="Daum C."/>
            <person name="Ramamoorthy G.K."/>
            <person name="Gryganskyi A."/>
            <person name="Culley D."/>
            <person name="Magnuson J.K."/>
            <person name="James T.Y."/>
            <person name="O'Malley M.A."/>
            <person name="Stajich J.E."/>
            <person name="Spatafora J.W."/>
            <person name="Visel A."/>
            <person name="Grigoriev I.V."/>
        </authorList>
    </citation>
    <scope>NUCLEOTIDE SEQUENCE [LARGE SCALE GENOMIC DNA]</scope>
    <source>
        <strain evidence="2 3">CBS 129021</strain>
    </source>
</reference>
<dbReference type="AlphaFoldDB" id="A0A1Y2EJI2"/>
<dbReference type="Proteomes" id="UP000193689">
    <property type="component" value="Unassembled WGS sequence"/>
</dbReference>
<keyword evidence="3" id="KW-1185">Reference proteome</keyword>
<dbReference type="STRING" id="1141098.A0A1Y2EJI2"/>
<dbReference type="InterPro" id="IPR018222">
    <property type="entry name" value="Nuclear_transport_factor_2_euk"/>
</dbReference>
<comment type="caution">
    <text evidence="2">The sequence shown here is derived from an EMBL/GenBank/DDBJ whole genome shotgun (WGS) entry which is preliminary data.</text>
</comment>
<evidence type="ECO:0000313" key="3">
    <source>
        <dbReference type="Proteomes" id="UP000193689"/>
    </source>
</evidence>
<dbReference type="Gene3D" id="3.10.450.50">
    <property type="match status" value="1"/>
</dbReference>
<evidence type="ECO:0000259" key="1">
    <source>
        <dbReference type="PROSITE" id="PS50177"/>
    </source>
</evidence>
<name>A0A1Y2EJI2_9PEZI</name>
<dbReference type="InParanoid" id="A0A1Y2EJI2"/>
<evidence type="ECO:0000313" key="2">
    <source>
        <dbReference type="EMBL" id="ORY71711.1"/>
    </source>
</evidence>
<dbReference type="InterPro" id="IPR045875">
    <property type="entry name" value="NTF2"/>
</dbReference>
<dbReference type="RefSeq" id="XP_040721303.1">
    <property type="nucleotide sequence ID" value="XM_040859177.1"/>
</dbReference>
<dbReference type="InterPro" id="IPR032710">
    <property type="entry name" value="NTF2-like_dom_sf"/>
</dbReference>
<dbReference type="EMBL" id="MCFJ01000001">
    <property type="protein sequence ID" value="ORY71711.1"/>
    <property type="molecule type" value="Genomic_DNA"/>
</dbReference>
<feature type="domain" description="NTF2" evidence="1">
    <location>
        <begin position="16"/>
        <end position="166"/>
    </location>
</feature>
<accession>A0A1Y2EJI2</accession>
<dbReference type="PROSITE" id="PS50177">
    <property type="entry name" value="NTF2_DOMAIN"/>
    <property type="match status" value="1"/>
</dbReference>
<dbReference type="OrthoDB" id="25408at2759"/>
<dbReference type="PANTHER" id="PTHR12612">
    <property type="entry name" value="NUCLEAR TRANSPORT FACTOR 2"/>
    <property type="match status" value="1"/>
</dbReference>
<dbReference type="SUPFAM" id="SSF54427">
    <property type="entry name" value="NTF2-like"/>
    <property type="match status" value="1"/>
</dbReference>